<evidence type="ECO:0000313" key="3">
    <source>
        <dbReference type="Proteomes" id="UP001499959"/>
    </source>
</evidence>
<gene>
    <name evidence="2" type="ORF">GCM10023307_19650</name>
</gene>
<accession>A0ABP9BDQ9</accession>
<protein>
    <submittedName>
        <fullName evidence="2">DUF4166 domain-containing protein</fullName>
    </submittedName>
</protein>
<evidence type="ECO:0000313" key="2">
    <source>
        <dbReference type="EMBL" id="GAA4794167.1"/>
    </source>
</evidence>
<sequence>MTDPVAPPLFRCVLGDGFARLPAEVRALHAGPGHWQGEAEVERGRGLLARLCARLTRLPPAGGHPVRVEIRCDADGERWVRRYGRAHAMPSRLWLGQGRLRERLGPVVLEYALAADAACLQWRVSAARCFGCPLPARWFAGVVARESSADGRYRFDVRAELPGVGLLVHYRGWLAVP</sequence>
<evidence type="ECO:0000259" key="1">
    <source>
        <dbReference type="Pfam" id="PF13761"/>
    </source>
</evidence>
<keyword evidence="3" id="KW-1185">Reference proteome</keyword>
<dbReference type="InterPro" id="IPR025311">
    <property type="entry name" value="DUF4166"/>
</dbReference>
<organism evidence="2 3">
    <name type="scientific">Lysobacter hankyongensis</name>
    <dbReference type="NCBI Taxonomy" id="1176535"/>
    <lineage>
        <taxon>Bacteria</taxon>
        <taxon>Pseudomonadati</taxon>
        <taxon>Pseudomonadota</taxon>
        <taxon>Gammaproteobacteria</taxon>
        <taxon>Lysobacterales</taxon>
        <taxon>Lysobacteraceae</taxon>
        <taxon>Lysobacter</taxon>
    </lineage>
</organism>
<dbReference type="RefSeq" id="WP_345303150.1">
    <property type="nucleotide sequence ID" value="NZ_BAABJE010000010.1"/>
</dbReference>
<comment type="caution">
    <text evidence="2">The sequence shown here is derived from an EMBL/GenBank/DDBJ whole genome shotgun (WGS) entry which is preliminary data.</text>
</comment>
<dbReference type="Proteomes" id="UP001499959">
    <property type="component" value="Unassembled WGS sequence"/>
</dbReference>
<reference evidence="3" key="1">
    <citation type="journal article" date="2019" name="Int. J. Syst. Evol. Microbiol.">
        <title>The Global Catalogue of Microorganisms (GCM) 10K type strain sequencing project: providing services to taxonomists for standard genome sequencing and annotation.</title>
        <authorList>
            <consortium name="The Broad Institute Genomics Platform"/>
            <consortium name="The Broad Institute Genome Sequencing Center for Infectious Disease"/>
            <person name="Wu L."/>
            <person name="Ma J."/>
        </authorList>
    </citation>
    <scope>NUCLEOTIDE SEQUENCE [LARGE SCALE GENOMIC DNA]</scope>
    <source>
        <strain evidence="3">JCM 18204</strain>
    </source>
</reference>
<name>A0ABP9BDQ9_9GAMM</name>
<feature type="domain" description="DUF4166" evidence="1">
    <location>
        <begin position="21"/>
        <end position="174"/>
    </location>
</feature>
<proteinExistence type="predicted"/>
<dbReference type="EMBL" id="BAABJE010000010">
    <property type="protein sequence ID" value="GAA4794167.1"/>
    <property type="molecule type" value="Genomic_DNA"/>
</dbReference>
<dbReference type="Pfam" id="PF13761">
    <property type="entry name" value="DUF4166"/>
    <property type="match status" value="1"/>
</dbReference>